<dbReference type="EC" id="1.13.11.-" evidence="6"/>
<feature type="binding site" evidence="5">
    <location>
        <position position="140"/>
    </location>
    <ligand>
        <name>Fe cation</name>
        <dbReference type="ChEBI" id="CHEBI:24875"/>
        <note>catalytic</note>
    </ligand>
</feature>
<keyword evidence="3 6" id="KW-0560">Oxidoreductase</keyword>
<comment type="similarity">
    <text evidence="1 6">Belongs to the carotenoid oxygenase family.</text>
</comment>
<evidence type="ECO:0000256" key="5">
    <source>
        <dbReference type="PIRSR" id="PIRSR604294-1"/>
    </source>
</evidence>
<feature type="compositionally biased region" description="Basic and acidic residues" evidence="7">
    <location>
        <begin position="1"/>
        <end position="10"/>
    </location>
</feature>
<dbReference type="PANTHER" id="PTHR10543">
    <property type="entry name" value="BETA-CAROTENE DIOXYGENASE"/>
    <property type="match status" value="1"/>
</dbReference>
<name>A0A7W7FTU5_9PSEU</name>
<evidence type="ECO:0000256" key="4">
    <source>
        <dbReference type="ARBA" id="ARBA00023004"/>
    </source>
</evidence>
<comment type="cofactor">
    <cofactor evidence="5 6">
        <name>Fe(2+)</name>
        <dbReference type="ChEBI" id="CHEBI:29033"/>
    </cofactor>
    <text evidence="5 6">Binds 1 Fe(2+) ion per subunit.</text>
</comment>
<feature type="binding site" evidence="5">
    <location>
        <position position="188"/>
    </location>
    <ligand>
        <name>Fe cation</name>
        <dbReference type="ChEBI" id="CHEBI:24875"/>
        <note>catalytic</note>
    </ligand>
</feature>
<dbReference type="GO" id="GO:0010436">
    <property type="term" value="F:carotenoid dioxygenase activity"/>
    <property type="evidence" value="ECO:0007669"/>
    <property type="project" value="TreeGrafter"/>
</dbReference>
<keyword evidence="6 8" id="KW-0223">Dioxygenase</keyword>
<dbReference type="InterPro" id="IPR004294">
    <property type="entry name" value="Carotenoid_Oase"/>
</dbReference>
<dbReference type="RefSeq" id="WP_246492539.1">
    <property type="nucleotide sequence ID" value="NZ_JACHMH010000001.1"/>
</dbReference>
<evidence type="ECO:0000256" key="6">
    <source>
        <dbReference type="RuleBase" id="RU364048"/>
    </source>
</evidence>
<keyword evidence="4 5" id="KW-0408">Iron</keyword>
<evidence type="ECO:0000256" key="2">
    <source>
        <dbReference type="ARBA" id="ARBA00022723"/>
    </source>
</evidence>
<protein>
    <recommendedName>
        <fullName evidence="6">Dioxygenase</fullName>
        <ecNumber evidence="6">1.13.11.-</ecNumber>
    </recommendedName>
</protein>
<feature type="binding site" evidence="5">
    <location>
        <position position="434"/>
    </location>
    <ligand>
        <name>Fe cation</name>
        <dbReference type="ChEBI" id="CHEBI:24875"/>
        <note>catalytic</note>
    </ligand>
</feature>
<dbReference type="AlphaFoldDB" id="A0A7W7FTU5"/>
<evidence type="ECO:0000256" key="3">
    <source>
        <dbReference type="ARBA" id="ARBA00023002"/>
    </source>
</evidence>
<dbReference type="GO" id="GO:0046872">
    <property type="term" value="F:metal ion binding"/>
    <property type="evidence" value="ECO:0007669"/>
    <property type="project" value="UniProtKB-KW"/>
</dbReference>
<evidence type="ECO:0000256" key="1">
    <source>
        <dbReference type="ARBA" id="ARBA00006787"/>
    </source>
</evidence>
<feature type="region of interest" description="Disordered" evidence="7">
    <location>
        <begin position="1"/>
        <end position="34"/>
    </location>
</feature>
<evidence type="ECO:0000313" key="9">
    <source>
        <dbReference type="Proteomes" id="UP000533598"/>
    </source>
</evidence>
<dbReference type="Pfam" id="PF03055">
    <property type="entry name" value="RPE65"/>
    <property type="match status" value="1"/>
</dbReference>
<gene>
    <name evidence="8" type="ORF">HNR67_003493</name>
</gene>
<dbReference type="Proteomes" id="UP000533598">
    <property type="component" value="Unassembled WGS sequence"/>
</dbReference>
<keyword evidence="2 5" id="KW-0479">Metal-binding</keyword>
<evidence type="ECO:0000256" key="7">
    <source>
        <dbReference type="SAM" id="MobiDB-lite"/>
    </source>
</evidence>
<comment type="caution">
    <text evidence="8">The sequence shown here is derived from an EMBL/GenBank/DDBJ whole genome shotgun (WGS) entry which is preliminary data.</text>
</comment>
<feature type="binding site" evidence="5">
    <location>
        <position position="252"/>
    </location>
    <ligand>
        <name>Fe cation</name>
        <dbReference type="ChEBI" id="CHEBI:24875"/>
        <note>catalytic</note>
    </ligand>
</feature>
<evidence type="ECO:0000313" key="8">
    <source>
        <dbReference type="EMBL" id="MBB4677375.1"/>
    </source>
</evidence>
<sequence>MAPVPDEHTTHTLPTTGALPPELTGRYFRNGPNPLPGSPAGHWFTGAGMIHGVRISDGRAEWYRNRWIKTPAATGDDRPFLREDGTVDLTATSANTHVIPHAGRILALVEAGLPYELTPDLDTVGPCDFGGQLTTAMTAHPKEDPITGELHFFGYSLRPPFLTYHVLSAAGELIRSTPIDVLGPSMMHDFAITANHVLWLDLPMTANPELMVTGGMPFAWNDNYPARIGVMPRNGSSADVRWIEIDSCYVFHVANAAENPDGTIAFDAVRYTPAMIQKVWHGIGGHAELTDAQANAPTSLHRWVLDPVRGTARESALGAESVEFPTIDDGLTGLPNRFVYTVGSNLAGGVRGIVKYDLRDGSTDRHLLEDTWQPGEAVFVPAQDGDAEDAGWLLSVISSDTGAPSELLVLDATDLAAGPVASVHLPRRVPSGFHGSWITDAELAG</sequence>
<organism evidence="8 9">
    <name type="scientific">Crossiella cryophila</name>
    <dbReference type="NCBI Taxonomy" id="43355"/>
    <lineage>
        <taxon>Bacteria</taxon>
        <taxon>Bacillati</taxon>
        <taxon>Actinomycetota</taxon>
        <taxon>Actinomycetes</taxon>
        <taxon>Pseudonocardiales</taxon>
        <taxon>Pseudonocardiaceae</taxon>
        <taxon>Crossiella</taxon>
    </lineage>
</organism>
<proteinExistence type="inferred from homology"/>
<reference evidence="8 9" key="1">
    <citation type="submission" date="2020-08" db="EMBL/GenBank/DDBJ databases">
        <title>Sequencing the genomes of 1000 actinobacteria strains.</title>
        <authorList>
            <person name="Klenk H.-P."/>
        </authorList>
    </citation>
    <scope>NUCLEOTIDE SEQUENCE [LARGE SCALE GENOMIC DNA]</scope>
    <source>
        <strain evidence="8 9">DSM 44230</strain>
    </source>
</reference>
<dbReference type="EMBL" id="JACHMH010000001">
    <property type="protein sequence ID" value="MBB4677375.1"/>
    <property type="molecule type" value="Genomic_DNA"/>
</dbReference>
<dbReference type="GO" id="GO:0016121">
    <property type="term" value="P:carotene catabolic process"/>
    <property type="evidence" value="ECO:0007669"/>
    <property type="project" value="TreeGrafter"/>
</dbReference>
<keyword evidence="9" id="KW-1185">Reference proteome</keyword>
<accession>A0A7W7FTU5</accession>
<dbReference type="PANTHER" id="PTHR10543:SF89">
    <property type="entry name" value="CAROTENOID 9,10(9',10')-CLEAVAGE DIOXYGENASE 1"/>
    <property type="match status" value="1"/>
</dbReference>